<evidence type="ECO:0000256" key="1">
    <source>
        <dbReference type="ARBA" id="ARBA00001794"/>
    </source>
</evidence>
<dbReference type="PIRSF" id="PIRSF016049">
    <property type="entry name" value="Man_dehyd"/>
    <property type="match status" value="1"/>
</dbReference>
<comment type="cofactor">
    <cofactor evidence="9">
        <name>Fe(2+)</name>
        <dbReference type="ChEBI" id="CHEBI:29033"/>
    </cofactor>
    <cofactor evidence="9">
        <name>Mn(2+)</name>
        <dbReference type="ChEBI" id="CHEBI:29035"/>
    </cofactor>
</comment>
<evidence type="ECO:0000256" key="5">
    <source>
        <dbReference type="ARBA" id="ARBA00012927"/>
    </source>
</evidence>
<dbReference type="GO" id="GO:0008198">
    <property type="term" value="F:ferrous iron binding"/>
    <property type="evidence" value="ECO:0007669"/>
    <property type="project" value="TreeGrafter"/>
</dbReference>
<organism evidence="11 12">
    <name type="scientific">Draconibacterium aestuarii</name>
    <dbReference type="NCBI Taxonomy" id="2998507"/>
    <lineage>
        <taxon>Bacteria</taxon>
        <taxon>Pseudomonadati</taxon>
        <taxon>Bacteroidota</taxon>
        <taxon>Bacteroidia</taxon>
        <taxon>Marinilabiliales</taxon>
        <taxon>Prolixibacteraceae</taxon>
        <taxon>Draconibacterium</taxon>
    </lineage>
</organism>
<reference evidence="11" key="1">
    <citation type="submission" date="2022-11" db="EMBL/GenBank/DDBJ databases">
        <title>Marilongibacter aestuarii gen. nov., sp. nov., isolated from tidal flat sediment.</title>
        <authorList>
            <person name="Jiayan W."/>
        </authorList>
    </citation>
    <scope>NUCLEOTIDE SEQUENCE</scope>
    <source>
        <strain evidence="11">Z1-6</strain>
    </source>
</reference>
<evidence type="ECO:0000256" key="6">
    <source>
        <dbReference type="ARBA" id="ARBA00023004"/>
    </source>
</evidence>
<evidence type="ECO:0000256" key="2">
    <source>
        <dbReference type="ARBA" id="ARBA00002713"/>
    </source>
</evidence>
<dbReference type="InterPro" id="IPR004628">
    <property type="entry name" value="Man_deHydtase"/>
</dbReference>
<evidence type="ECO:0000256" key="3">
    <source>
        <dbReference type="ARBA" id="ARBA00004892"/>
    </source>
</evidence>
<dbReference type="GO" id="GO:0008927">
    <property type="term" value="F:mannonate dehydratase activity"/>
    <property type="evidence" value="ECO:0007669"/>
    <property type="project" value="UniProtKB-UniRule"/>
</dbReference>
<dbReference type="SUPFAM" id="SSF51658">
    <property type="entry name" value="Xylose isomerase-like"/>
    <property type="match status" value="1"/>
</dbReference>
<dbReference type="Proteomes" id="UP001145087">
    <property type="component" value="Unassembled WGS sequence"/>
</dbReference>
<keyword evidence="12" id="KW-1185">Reference proteome</keyword>
<dbReference type="NCBIfam" id="NF003027">
    <property type="entry name" value="PRK03906.1"/>
    <property type="match status" value="1"/>
</dbReference>
<dbReference type="Pfam" id="PF03786">
    <property type="entry name" value="UxuA"/>
    <property type="match status" value="1"/>
</dbReference>
<comment type="similarity">
    <text evidence="4 9">Belongs to the mannonate dehydratase family.</text>
</comment>
<evidence type="ECO:0000256" key="8">
    <source>
        <dbReference type="ARBA" id="ARBA00023239"/>
    </source>
</evidence>
<evidence type="ECO:0000313" key="12">
    <source>
        <dbReference type="Proteomes" id="UP001145087"/>
    </source>
</evidence>
<evidence type="ECO:0000256" key="7">
    <source>
        <dbReference type="ARBA" id="ARBA00023211"/>
    </source>
</evidence>
<dbReference type="RefSeq" id="WP_343333713.1">
    <property type="nucleotide sequence ID" value="NZ_JAPOHD010000027.1"/>
</dbReference>
<dbReference type="AlphaFoldDB" id="A0A9X3F6H9"/>
<comment type="caution">
    <text evidence="11">The sequence shown here is derived from an EMBL/GenBank/DDBJ whole genome shotgun (WGS) entry which is preliminary data.</text>
</comment>
<protein>
    <recommendedName>
        <fullName evidence="5 9">Mannonate dehydratase</fullName>
        <ecNumber evidence="5 9">4.2.1.8</ecNumber>
    </recommendedName>
    <alternativeName>
        <fullName evidence="9">D-mannonate hydro-lyase</fullName>
    </alternativeName>
</protein>
<proteinExistence type="inferred from homology"/>
<evidence type="ECO:0000256" key="4">
    <source>
        <dbReference type="ARBA" id="ARBA00007389"/>
    </source>
</evidence>
<evidence type="ECO:0000256" key="10">
    <source>
        <dbReference type="SAM" id="MobiDB-lite"/>
    </source>
</evidence>
<feature type="region of interest" description="Disordered" evidence="10">
    <location>
        <begin position="352"/>
        <end position="372"/>
    </location>
</feature>
<dbReference type="Gene3D" id="3.20.20.150">
    <property type="entry name" value="Divalent-metal-dependent TIM barrel enzymes"/>
    <property type="match status" value="1"/>
</dbReference>
<dbReference type="EMBL" id="JAPOHD010000027">
    <property type="protein sequence ID" value="MCY1721383.1"/>
    <property type="molecule type" value="Genomic_DNA"/>
</dbReference>
<sequence length="402" mass="45638">MIKLTKSWRWFGEKDSVQLEWLNSNGVEEVVTALHHIPNGEIWPVSEIKKVKQRIESAGLGWSVVESLPVTEAIKTGSELRQKHIQNYKLSLKNLAECGIKTVVYNFMPVLDWARTNLAFQLSDGGESMLFDYPVFAAFDIYILKRPGAKEDYPTELRQEAEQYFLQMTTDEAEKLAHNIIVVTQGFIDGVIDPTIDDYKNEFLRHLNCYHEIDDKQLRANLAYFLNEVIPVAEEVGINLAIHPDDPPFPVLGLPRIFSTMNDLEWLQKTNLSVNNGIAFCAGSFSARKDNDVVEMARRFADRIHFVHLRNTTVLDDGSFYESGHSNGGVNMTQLVKVLQDEMQRRKDLGRNDTQIPMRPDHGIKGAKDEGLTANPGYPKFGRLKGLKEIEKIEEMIISGSV</sequence>
<evidence type="ECO:0000256" key="9">
    <source>
        <dbReference type="HAMAP-Rule" id="MF_00106"/>
    </source>
</evidence>
<dbReference type="EC" id="4.2.1.8" evidence="5 9"/>
<name>A0A9X3F6H9_9BACT</name>
<dbReference type="GO" id="GO:0030145">
    <property type="term" value="F:manganese ion binding"/>
    <property type="evidence" value="ECO:0007669"/>
    <property type="project" value="TreeGrafter"/>
</dbReference>
<keyword evidence="7 9" id="KW-0464">Manganese</keyword>
<dbReference type="InterPro" id="IPR036237">
    <property type="entry name" value="Xyl_isomerase-like_sf"/>
</dbReference>
<comment type="pathway">
    <text evidence="3 9">Carbohydrate metabolism; pentose and glucuronate interconversion.</text>
</comment>
<dbReference type="PANTHER" id="PTHR30387:SF2">
    <property type="entry name" value="MANNONATE DEHYDRATASE"/>
    <property type="match status" value="1"/>
</dbReference>
<gene>
    <name evidence="9 11" type="primary">uxuA</name>
    <name evidence="11" type="ORF">OU798_13590</name>
</gene>
<evidence type="ECO:0000313" key="11">
    <source>
        <dbReference type="EMBL" id="MCY1721383.1"/>
    </source>
</evidence>
<keyword evidence="6 9" id="KW-0408">Iron</keyword>
<keyword evidence="8 9" id="KW-0456">Lyase</keyword>
<dbReference type="HAMAP" id="MF_00106">
    <property type="entry name" value="UxuA"/>
    <property type="match status" value="1"/>
</dbReference>
<dbReference type="NCBIfam" id="TIGR00695">
    <property type="entry name" value="uxuA"/>
    <property type="match status" value="1"/>
</dbReference>
<dbReference type="PANTHER" id="PTHR30387">
    <property type="entry name" value="MANNONATE DEHYDRATASE"/>
    <property type="match status" value="1"/>
</dbReference>
<accession>A0A9X3F6H9</accession>
<comment type="function">
    <text evidence="2 9">Catalyzes the dehydration of D-mannonate.</text>
</comment>
<dbReference type="GO" id="GO:0042840">
    <property type="term" value="P:D-glucuronate catabolic process"/>
    <property type="evidence" value="ECO:0007669"/>
    <property type="project" value="TreeGrafter"/>
</dbReference>
<comment type="catalytic activity">
    <reaction evidence="1 9">
        <text>D-mannonate = 2-dehydro-3-deoxy-D-gluconate + H2O</text>
        <dbReference type="Rhea" id="RHEA:20097"/>
        <dbReference type="ChEBI" id="CHEBI:15377"/>
        <dbReference type="ChEBI" id="CHEBI:17767"/>
        <dbReference type="ChEBI" id="CHEBI:57990"/>
        <dbReference type="EC" id="4.2.1.8"/>
    </reaction>
</comment>
<feature type="compositionally biased region" description="Basic and acidic residues" evidence="10">
    <location>
        <begin position="359"/>
        <end position="371"/>
    </location>
</feature>